<feature type="compositionally biased region" description="Polar residues" evidence="1">
    <location>
        <begin position="93"/>
        <end position="109"/>
    </location>
</feature>
<dbReference type="Proteomes" id="UP001311232">
    <property type="component" value="Unassembled WGS sequence"/>
</dbReference>
<protein>
    <submittedName>
        <fullName evidence="2">Uncharacterized protein</fullName>
    </submittedName>
</protein>
<keyword evidence="3" id="KW-1185">Reference proteome</keyword>
<organism evidence="2 3">
    <name type="scientific">Crenichthys baileyi</name>
    <name type="common">White River springfish</name>
    <dbReference type="NCBI Taxonomy" id="28760"/>
    <lineage>
        <taxon>Eukaryota</taxon>
        <taxon>Metazoa</taxon>
        <taxon>Chordata</taxon>
        <taxon>Craniata</taxon>
        <taxon>Vertebrata</taxon>
        <taxon>Euteleostomi</taxon>
        <taxon>Actinopterygii</taxon>
        <taxon>Neopterygii</taxon>
        <taxon>Teleostei</taxon>
        <taxon>Neoteleostei</taxon>
        <taxon>Acanthomorphata</taxon>
        <taxon>Ovalentaria</taxon>
        <taxon>Atherinomorphae</taxon>
        <taxon>Cyprinodontiformes</taxon>
        <taxon>Goodeidae</taxon>
        <taxon>Crenichthys</taxon>
    </lineage>
</organism>
<comment type="caution">
    <text evidence="2">The sequence shown here is derived from an EMBL/GenBank/DDBJ whole genome shotgun (WGS) entry which is preliminary data.</text>
</comment>
<evidence type="ECO:0000256" key="1">
    <source>
        <dbReference type="SAM" id="MobiDB-lite"/>
    </source>
</evidence>
<reference evidence="2 3" key="1">
    <citation type="submission" date="2021-06" db="EMBL/GenBank/DDBJ databases">
        <authorList>
            <person name="Palmer J.M."/>
        </authorList>
    </citation>
    <scope>NUCLEOTIDE SEQUENCE [LARGE SCALE GENOMIC DNA]</scope>
    <source>
        <strain evidence="2 3">MEX-2019</strain>
        <tissue evidence="2">Muscle</tissue>
    </source>
</reference>
<gene>
    <name evidence="2" type="ORF">CRENBAI_022694</name>
</gene>
<evidence type="ECO:0000313" key="3">
    <source>
        <dbReference type="Proteomes" id="UP001311232"/>
    </source>
</evidence>
<accession>A0AAV9QS77</accession>
<dbReference type="AlphaFoldDB" id="A0AAV9QS77"/>
<evidence type="ECO:0000313" key="2">
    <source>
        <dbReference type="EMBL" id="KAK5599329.1"/>
    </source>
</evidence>
<feature type="region of interest" description="Disordered" evidence="1">
    <location>
        <begin position="1"/>
        <end position="140"/>
    </location>
</feature>
<feature type="compositionally biased region" description="Low complexity" evidence="1">
    <location>
        <begin position="1"/>
        <end position="13"/>
    </location>
</feature>
<dbReference type="EMBL" id="JAHHUM010002946">
    <property type="protein sequence ID" value="KAK5599329.1"/>
    <property type="molecule type" value="Genomic_DNA"/>
</dbReference>
<sequence length="140" mass="15323">MRRRAPSLPASATLPPPAAQAKLGNQPPQEPKARTQPQQKDHTAPSMGDSLRAPNTPGRHQLTTTAVLRGHIPSTLVSQPLREQEGRPPDRSTLLQDLSRAPTQTTPHQGGQPPARAPHDTMMPSETPRLKRNMRDQLPE</sequence>
<proteinExistence type="predicted"/>
<name>A0AAV9QS77_9TELE</name>